<feature type="non-terminal residue" evidence="2">
    <location>
        <position position="2590"/>
    </location>
</feature>
<dbReference type="Proteomes" id="UP000626109">
    <property type="component" value="Unassembled WGS sequence"/>
</dbReference>
<evidence type="ECO:0000313" key="2">
    <source>
        <dbReference type="EMBL" id="CAE8647614.1"/>
    </source>
</evidence>
<proteinExistence type="predicted"/>
<comment type="caution">
    <text evidence="2">The sequence shown here is derived from an EMBL/GenBank/DDBJ whole genome shotgun (WGS) entry which is preliminary data.</text>
</comment>
<protein>
    <submittedName>
        <fullName evidence="2">Uncharacterized protein</fullName>
    </submittedName>
</protein>
<dbReference type="SUPFAM" id="SSF52317">
    <property type="entry name" value="Class I glutamine amidotransferase-like"/>
    <property type="match status" value="1"/>
</dbReference>
<sequence>MPNEPVKQTITKQQQYNNNNNACLGQSHPEGMEGRRHLPARRSVLFWPIQNASALLTLLCFALQPQVTGEPITGIQRSCISGQLCVISGLTGTGLGNGDRIVLSQECGAAAVTAGMPGSLGESMGATSSGTYFRWSTYLQADGAEYRICWCSIALQCTSPERFTLDIGTMTLTGPQGDLPETCYSGRACVIDNIEGVYLRDGDTIMVLDACNERGIAVEGFPNNAITTTGAVAGTEHGWGEAKVTAVGGVYMLCWCAKGATCIEVGDHRKQVGSLTLVGPGGGFNKACSVFEACTWSGMIGQGVADGDRIMILEACGTGLAVAGFPNSDIAEASGGGGTYTFGSTDNVVIAGGAEYAMCWCQAAAGYVCAGPSNFITRAGTLIVSGPRSDHEYACKKGSPCEVHNFQGIGLVDGDKIKILIECGTGSSPSGFPANGEAVASNGGASYLTWAATATNAQFGSYRICWCKAAWGCSSSADFKMDAGAFRVVGVNAGLSRSCHAQAPCQISGITGSNLRNGDLITIMTSCGSGGQEVPGWPQNGTSFPATGSGTSFNWGFSEAVQAPVGTYKMCWCPANDYSGCDEPADFTAEAGTIELRGPERQSTNATCVAWQEPSCLLGPFRFGVGLTYGTDKIMFVRSTETCGVNQPDPDVGAGLAGKLVEGDMMVYMDAAELPYGGVWKMCYCANFDSGLDQDATACSSKEDFSAEAGLLSVQGAYPGQAVNCTRNQVCSFTLAGYGLSKDLHQIAIADSASFCGQRSPTTAESVRRRRDFTGNPYLPADLTGSGDLAFNVDPVQALGAFAICFCVPAPSSGACEANSLRMFHQSVGHFDIRGAAAGQSFECGRGGPCTLLVQGRGLSALDRVKIVNSSTACDGDAQQDGFFRSLVPAEPAPGTNSTQARFALGRVTLGGSFKVCYCANLDGCSSLAKYTHQAGVLDVTDPLSNLTLVTSTSASVTVSVESRVASSASIVRCAISEFEPRFMPTSADLKNGLTAVGLGKGESTGPTKLGTNFVEMFFSTFVKPTQAYRVWCVEASAQSFILPPSPGGALFVTPQGIVTPTLRVFPGFLWPQAKFFAELYQVYNAAVTPGRRLAAATQVRIQTGASEFMCNGMDYDIAVPMRVVDAGQAGQSNAVLSTETELEASQFRLFLCFFAGPNATGIALSGDRLTVQSEAPAITIKRMDGLVLQKLYRGLLLQAIVSNAAVEAGLLHWTTASGFATNGCDGASRAPPAAQAVQNGETWFFTMQAPTGQYVLCYLGKLTEGSTTAPFNGLGEFDLVDIVESVSPANSPMSTRSTVRLTLKVRMPGSVTCIARNQPTDVRPTDFAPGVVHEGRAVLTVEPPTDGVDPEFSREFQLSIALISYQRSGLPLRVWCLHSLAEEVVFPETRDGILVPLQVDEAFVTAQPAFIWNGAKFRLTLSNTQNTETKFLGMNEPALPSGWELEIVAGSNGKELRYIDLAQPSVSHDEHPSFTAWKAGAGPSLCDGSNSSTALTVTDMSNTRTSSWFTASSTGSFVCFWGSPMSYPHFTGKLADDSAVDSWGKASTWRILARVAPNPRHCGSLHTKCKHQPIAAMQAGRNIEAVNTGHARAGTGANSGGAASFIEELLKPPTFMNSGIRSLLSCLVFLRAGHIAAEITALQPHPPPGYAVDLDLPAASRWNPVLSSVLELHGTRPFFQYYTAVIASVTEQFPSDVAYFEQHIADWQQAYEEHFPDALREIYALADVLHSHSKTDEERSAFTRKQVLLANLHMQIGNIGTPTNGECTSVVARSVEGLVHFRNWDFGPLPEILGLLSVEVTFFFSKSQQPAFRCLLALTHIDKWATCMKPGSFSMSLNARGSGEGHERGRSPARELELLRAGSLPRIAVLRQVMQASSYREAVDTASAAKALTSMYVILAGLEAPGQEGGAVVTLMSNSSSSDVMKLSAEDWFLVQTNVDHWLPMADDRPSSHRREHVKELLGRLGPQSTVQELYSVLQDQSPFPPNNTGPDDGRVFRPSTIASVLMRPLNSSSATNWIADIWRYSQPAPMQQVMINAILDKDVWRSTREKCPMGTLSCKLPNSAPACDKINKANFIPGAERISTFAFDNLTNKERWPFEKTDCGSGPFAACMTAPCRLSADGKAATCECPVYDGPFQVQASNKCDLGRGKVPSGFRALEAPTAADELYALLPSPDCKRHPKICYQSTKDQLTQLSAEDEVSCVGQKATILKNGSCQDEGFGYSLGMDPVFTTVAIYMQRPGVVPPITDHLERCEKRGKKYSLSGKKALVITTSHRASAAKDGPAMLEDSLVAETGVSSPEMTVPYLIFRDAGMDVAIATIRGGEVPVDSVAKYFTHWDVEFWNDATAIAATKNTKSVDDVDFTSFDLISGISAAHMAGKTLGSVCHGALGFINAKKAVQGKNMTGVTDRQVFQLGIGKITPMHPEDELRKRGANYKARNGVLTDLDQSLVVDGSIVTGQNQNSACETAQRMLDQVSGQTRRHVYRGVNLVIRIRYASPTGGRVLIVRKADFDKFGQNCQDMTEVARRLGPGEAKGVNEQEFGQQPVPRKEPWPLIRKLQASNESTSSPSQSCTSSPRRTSELKLLGAE</sequence>
<feature type="region of interest" description="Disordered" evidence="1">
    <location>
        <begin position="2531"/>
        <end position="2590"/>
    </location>
</feature>
<dbReference type="Gene3D" id="3.60.60.10">
    <property type="entry name" value="Penicillin V Acylase, Chain A"/>
    <property type="match status" value="1"/>
</dbReference>
<feature type="compositionally biased region" description="Low complexity" evidence="1">
    <location>
        <begin position="2566"/>
        <end position="2579"/>
    </location>
</feature>
<dbReference type="InterPro" id="IPR029062">
    <property type="entry name" value="Class_I_gatase-like"/>
</dbReference>
<gene>
    <name evidence="2" type="ORF">PGLA2088_LOCUS5832</name>
</gene>
<organism evidence="2 3">
    <name type="scientific">Polarella glacialis</name>
    <name type="common">Dinoflagellate</name>
    <dbReference type="NCBI Taxonomy" id="89957"/>
    <lineage>
        <taxon>Eukaryota</taxon>
        <taxon>Sar</taxon>
        <taxon>Alveolata</taxon>
        <taxon>Dinophyceae</taxon>
        <taxon>Suessiales</taxon>
        <taxon>Suessiaceae</taxon>
        <taxon>Polarella</taxon>
    </lineage>
</organism>
<dbReference type="EMBL" id="CAJNNW010005671">
    <property type="protein sequence ID" value="CAE8647614.1"/>
    <property type="molecule type" value="Genomic_DNA"/>
</dbReference>
<evidence type="ECO:0000256" key="1">
    <source>
        <dbReference type="SAM" id="MobiDB-lite"/>
    </source>
</evidence>
<accession>A0A813IAD1</accession>
<evidence type="ECO:0000313" key="3">
    <source>
        <dbReference type="Proteomes" id="UP000626109"/>
    </source>
</evidence>
<name>A0A813IAD1_POLGL</name>
<dbReference type="PANTHER" id="PTHR28583">
    <property type="entry name" value="ACID AMIDASE"/>
    <property type="match status" value="1"/>
</dbReference>
<reference evidence="2" key="1">
    <citation type="submission" date="2021-02" db="EMBL/GenBank/DDBJ databases">
        <authorList>
            <person name="Dougan E. K."/>
            <person name="Rhodes N."/>
            <person name="Thang M."/>
            <person name="Chan C."/>
        </authorList>
    </citation>
    <scope>NUCLEOTIDE SEQUENCE</scope>
</reference>
<dbReference type="Gene3D" id="3.40.50.880">
    <property type="match status" value="2"/>
</dbReference>
<dbReference type="GO" id="GO:0016810">
    <property type="term" value="F:hydrolase activity, acting on carbon-nitrogen (but not peptide) bonds"/>
    <property type="evidence" value="ECO:0007669"/>
    <property type="project" value="TreeGrafter"/>
</dbReference>
<dbReference type="PANTHER" id="PTHR28583:SF4">
    <property type="entry name" value="N-ACYLETHANOLAMINE-HYDROLYZING ACID AMIDASE"/>
    <property type="match status" value="1"/>
</dbReference>